<sequence>MKTSFLLSTLATLLPFLGRVDAHGYTSKPRSQYIRGSNFTSYVAKTNANINKGLKGGIYNHSPQDNAVQFELHWNRTGYTSLRQMLDPLVPGCGNTLTNIPPVDMTGETEMWWQNDQYKEGFLESHRVRKDPAFQNEKMRGPCEGWLANTKIFHYPNCRLRFPTYPAKIPVDYSKCLLEKDGKCMFTFYWLALHLPEWQVYSTFRTVLSSHYYILLASGAPRVFSSVYANNLGVVCFPIENCVPIMYKGSTSRATTAATNQGHPQPNTVTRPNVRAPGV</sequence>
<dbReference type="Proteomes" id="UP001163321">
    <property type="component" value="Chromosome 9"/>
</dbReference>
<comment type="caution">
    <text evidence="1">The sequence shown here is derived from an EMBL/GenBank/DDBJ whole genome shotgun (WGS) entry which is preliminary data.</text>
</comment>
<gene>
    <name evidence="1" type="ORF">PsorP6_014068</name>
</gene>
<protein>
    <submittedName>
        <fullName evidence="1">Uncharacterized protein</fullName>
    </submittedName>
</protein>
<organism evidence="1 2">
    <name type="scientific">Peronosclerospora sorghi</name>
    <dbReference type="NCBI Taxonomy" id="230839"/>
    <lineage>
        <taxon>Eukaryota</taxon>
        <taxon>Sar</taxon>
        <taxon>Stramenopiles</taxon>
        <taxon>Oomycota</taxon>
        <taxon>Peronosporomycetes</taxon>
        <taxon>Peronosporales</taxon>
        <taxon>Peronosporaceae</taxon>
        <taxon>Peronosclerospora</taxon>
    </lineage>
</organism>
<evidence type="ECO:0000313" key="1">
    <source>
        <dbReference type="EMBL" id="KAI9905998.1"/>
    </source>
</evidence>
<accession>A0ACC0VJH4</accession>
<evidence type="ECO:0000313" key="2">
    <source>
        <dbReference type="Proteomes" id="UP001163321"/>
    </source>
</evidence>
<dbReference type="EMBL" id="CM047588">
    <property type="protein sequence ID" value="KAI9905998.1"/>
    <property type="molecule type" value="Genomic_DNA"/>
</dbReference>
<keyword evidence="2" id="KW-1185">Reference proteome</keyword>
<name>A0ACC0VJH4_9STRA</name>
<proteinExistence type="predicted"/>
<reference evidence="1 2" key="1">
    <citation type="journal article" date="2022" name="bioRxiv">
        <title>The genome of the oomycete Peronosclerospora sorghi, a cosmopolitan pathogen of maize and sorghum, is inflated with dispersed pseudogenes.</title>
        <authorList>
            <person name="Fletcher K."/>
            <person name="Martin F."/>
            <person name="Isakeit T."/>
            <person name="Cavanaugh K."/>
            <person name="Magill C."/>
            <person name="Michelmore R."/>
        </authorList>
    </citation>
    <scope>NUCLEOTIDE SEQUENCE [LARGE SCALE GENOMIC DNA]</scope>
    <source>
        <strain evidence="1">P6</strain>
    </source>
</reference>